<dbReference type="SUPFAM" id="SSF46894">
    <property type="entry name" value="C-terminal effector domain of the bipartite response regulators"/>
    <property type="match status" value="1"/>
</dbReference>
<dbReference type="Proteomes" id="UP001601442">
    <property type="component" value="Unassembled WGS sequence"/>
</dbReference>
<evidence type="ECO:0000313" key="5">
    <source>
        <dbReference type="Proteomes" id="UP001601442"/>
    </source>
</evidence>
<dbReference type="Pfam" id="PF13191">
    <property type="entry name" value="AAA_16"/>
    <property type="match status" value="1"/>
</dbReference>
<keyword evidence="1" id="KW-0547">Nucleotide-binding</keyword>
<feature type="domain" description="HTH luxR-type" evidence="3">
    <location>
        <begin position="835"/>
        <end position="898"/>
    </location>
</feature>
<dbReference type="PANTHER" id="PTHR16305:SF35">
    <property type="entry name" value="TRANSCRIPTIONAL ACTIVATOR DOMAIN"/>
    <property type="match status" value="1"/>
</dbReference>
<sequence>MTRSAHLETLRSTFRAVCDGMAAVALVGGGVGMGKSTLLQTFVEELSDGESSTLIARSSTTECDLAMGVVAQLAGNPRVSPEHRARVGELLNRLSTTGAAPLGQVSQAVLEMVLDLAARGPVVIGIDDLHHIDEPSLRVLLYCSLRWASSRVLLVLTESPDTPTRYPALRSDLLAGPHSRHIRLSPLSDTEIASLVPHDRHPNTAERVSQAIARICGGNPLFVRALVDDLGTAGGRGDVTTAVGEAYAEAVVRFLRRSSSEARTILHILVAFAEPPTPALLTEIAGVSTDSIARLIDQLTRAGLLSGYAFRHPAAAAAVHDDLPAHRLTHLRTAVATALHQHGAPARVVSDYLVGSGTTVEPWAIPLLREAAGQAEREGDFAVAVDFLSLAHRSVHDDRLRAMLAVSRAETEWHWRPSVGATRFALLADSIGRGLLHGEEALTIVRNLLWHGEFEDARYALETLVDRVEDQDAAQLTAFLRWVRCTYPLLLAPPAAEAAPVHSRPAIVALTNPRVHVANLLSDLMAGANCPDIEREAEYILRNCGPTELARYPLVSAIEVLVYSGALDAAESWCATLAQRTVVRNSPAASALLMSLRAEGALRRGELPLAVDLAGKALWLLTPQGWGVGIGSPLATLVLAHTAMGELSEARRVVDIAVPMHMAETRFGARYHHARGHFYLATEQPHAAIRDFQLCGELLQRGDIDNPELVPWRTDLARAYLAIGHDAEARRLAEDQLATVGPGPSVPRALALRVLASCSPQHRRAALLNEAVQILSTRGGHLELTLALFQSSEVEYAAGHAVPARMILRRAQRMADVAGIRLPVDNGEPSVGADAPEATHQLTAAEHRAATLAAQGFTNREVAAKLFVSVSTVEQHLSKVYRKLNVKSRRDLTLGLLA</sequence>
<dbReference type="InterPro" id="IPR000792">
    <property type="entry name" value="Tscrpt_reg_LuxR_C"/>
</dbReference>
<protein>
    <submittedName>
        <fullName evidence="4">AAA family ATPase</fullName>
    </submittedName>
</protein>
<dbReference type="EMBL" id="JBIAMT010000008">
    <property type="protein sequence ID" value="MFF0501272.1"/>
    <property type="molecule type" value="Genomic_DNA"/>
</dbReference>
<dbReference type="Gene3D" id="1.25.40.10">
    <property type="entry name" value="Tetratricopeptide repeat domain"/>
    <property type="match status" value="1"/>
</dbReference>
<dbReference type="SUPFAM" id="SSF52540">
    <property type="entry name" value="P-loop containing nucleoside triphosphate hydrolases"/>
    <property type="match status" value="1"/>
</dbReference>
<dbReference type="InterPro" id="IPR036388">
    <property type="entry name" value="WH-like_DNA-bd_sf"/>
</dbReference>
<evidence type="ECO:0000259" key="3">
    <source>
        <dbReference type="PROSITE" id="PS50043"/>
    </source>
</evidence>
<gene>
    <name evidence="4" type="ORF">ACFYU5_33090</name>
</gene>
<accession>A0ABW6PDR6</accession>
<reference evidence="4 5" key="1">
    <citation type="submission" date="2024-10" db="EMBL/GenBank/DDBJ databases">
        <title>The Natural Products Discovery Center: Release of the First 8490 Sequenced Strains for Exploring Actinobacteria Biosynthetic Diversity.</title>
        <authorList>
            <person name="Kalkreuter E."/>
            <person name="Kautsar S.A."/>
            <person name="Yang D."/>
            <person name="Bader C.D."/>
            <person name="Teijaro C.N."/>
            <person name="Fluegel L."/>
            <person name="Davis C.M."/>
            <person name="Simpson J.R."/>
            <person name="Lauterbach L."/>
            <person name="Steele A.D."/>
            <person name="Gui C."/>
            <person name="Meng S."/>
            <person name="Li G."/>
            <person name="Viehrig K."/>
            <person name="Ye F."/>
            <person name="Su P."/>
            <person name="Kiefer A.F."/>
            <person name="Nichols A."/>
            <person name="Cepeda A.J."/>
            <person name="Yan W."/>
            <person name="Fan B."/>
            <person name="Jiang Y."/>
            <person name="Adhikari A."/>
            <person name="Zheng C.-J."/>
            <person name="Schuster L."/>
            <person name="Cowan T.M."/>
            <person name="Smanski M.J."/>
            <person name="Chevrette M.G."/>
            <person name="De Carvalho L.P.S."/>
            <person name="Shen B."/>
        </authorList>
    </citation>
    <scope>NUCLEOTIDE SEQUENCE [LARGE SCALE GENOMIC DNA]</scope>
    <source>
        <strain evidence="4 5">NPDC004119</strain>
    </source>
</reference>
<dbReference type="PRINTS" id="PR00038">
    <property type="entry name" value="HTHLUXR"/>
</dbReference>
<dbReference type="Pfam" id="PF00196">
    <property type="entry name" value="GerE"/>
    <property type="match status" value="1"/>
</dbReference>
<evidence type="ECO:0000256" key="2">
    <source>
        <dbReference type="ARBA" id="ARBA00022840"/>
    </source>
</evidence>
<dbReference type="InterPro" id="IPR016032">
    <property type="entry name" value="Sig_transdc_resp-reg_C-effctor"/>
</dbReference>
<dbReference type="InterPro" id="IPR027417">
    <property type="entry name" value="P-loop_NTPase"/>
</dbReference>
<dbReference type="Gene3D" id="3.40.50.300">
    <property type="entry name" value="P-loop containing nucleotide triphosphate hydrolases"/>
    <property type="match status" value="1"/>
</dbReference>
<dbReference type="InterPro" id="IPR041664">
    <property type="entry name" value="AAA_16"/>
</dbReference>
<dbReference type="InterPro" id="IPR011990">
    <property type="entry name" value="TPR-like_helical_dom_sf"/>
</dbReference>
<dbReference type="PANTHER" id="PTHR16305">
    <property type="entry name" value="TESTICULAR SOLUBLE ADENYLYL CYCLASE"/>
    <property type="match status" value="1"/>
</dbReference>
<dbReference type="SMART" id="SM00421">
    <property type="entry name" value="HTH_LUXR"/>
    <property type="match status" value="1"/>
</dbReference>
<proteinExistence type="predicted"/>
<dbReference type="RefSeq" id="WP_387401173.1">
    <property type="nucleotide sequence ID" value="NZ_JBIAMT010000008.1"/>
</dbReference>
<evidence type="ECO:0000313" key="4">
    <source>
        <dbReference type="EMBL" id="MFF0501272.1"/>
    </source>
</evidence>
<keyword evidence="5" id="KW-1185">Reference proteome</keyword>
<dbReference type="PROSITE" id="PS50043">
    <property type="entry name" value="HTH_LUXR_2"/>
    <property type="match status" value="1"/>
</dbReference>
<keyword evidence="2" id="KW-0067">ATP-binding</keyword>
<evidence type="ECO:0000256" key="1">
    <source>
        <dbReference type="ARBA" id="ARBA00022741"/>
    </source>
</evidence>
<organism evidence="4 5">
    <name type="scientific">Nocardia aobensis</name>
    <dbReference type="NCBI Taxonomy" id="257277"/>
    <lineage>
        <taxon>Bacteria</taxon>
        <taxon>Bacillati</taxon>
        <taxon>Actinomycetota</taxon>
        <taxon>Actinomycetes</taxon>
        <taxon>Mycobacteriales</taxon>
        <taxon>Nocardiaceae</taxon>
        <taxon>Nocardia</taxon>
    </lineage>
</organism>
<dbReference type="Gene3D" id="1.10.10.10">
    <property type="entry name" value="Winged helix-like DNA-binding domain superfamily/Winged helix DNA-binding domain"/>
    <property type="match status" value="1"/>
</dbReference>
<name>A0ABW6PDR6_9NOCA</name>
<dbReference type="SUPFAM" id="SSF48452">
    <property type="entry name" value="TPR-like"/>
    <property type="match status" value="1"/>
</dbReference>
<comment type="caution">
    <text evidence="4">The sequence shown here is derived from an EMBL/GenBank/DDBJ whole genome shotgun (WGS) entry which is preliminary data.</text>
</comment>
<dbReference type="CDD" id="cd06170">
    <property type="entry name" value="LuxR_C_like"/>
    <property type="match status" value="1"/>
</dbReference>